<evidence type="ECO:0000259" key="2">
    <source>
        <dbReference type="PROSITE" id="PS51782"/>
    </source>
</evidence>
<dbReference type="InterPro" id="IPR018392">
    <property type="entry name" value="LysM"/>
</dbReference>
<dbReference type="AlphaFoldDB" id="A0A7C4EVJ9"/>
<feature type="region of interest" description="Disordered" evidence="1">
    <location>
        <begin position="111"/>
        <end position="132"/>
    </location>
</feature>
<dbReference type="GO" id="GO:0004222">
    <property type="term" value="F:metalloendopeptidase activity"/>
    <property type="evidence" value="ECO:0007669"/>
    <property type="project" value="TreeGrafter"/>
</dbReference>
<evidence type="ECO:0000256" key="1">
    <source>
        <dbReference type="SAM" id="MobiDB-lite"/>
    </source>
</evidence>
<dbReference type="Pfam" id="PF01476">
    <property type="entry name" value="LysM"/>
    <property type="match status" value="1"/>
</dbReference>
<name>A0A7C4EVJ9_9BACT</name>
<dbReference type="Gene3D" id="3.10.350.10">
    <property type="entry name" value="LysM domain"/>
    <property type="match status" value="1"/>
</dbReference>
<dbReference type="EMBL" id="DTGT01000098">
    <property type="protein sequence ID" value="HGH60256.1"/>
    <property type="molecule type" value="Genomic_DNA"/>
</dbReference>
<gene>
    <name evidence="3" type="ORF">ENV54_03035</name>
</gene>
<dbReference type="InterPro" id="IPR050570">
    <property type="entry name" value="Cell_wall_metabolism_enzyme"/>
</dbReference>
<protein>
    <submittedName>
        <fullName evidence="3">LysM peptidoglycan-binding domain-containing protein</fullName>
    </submittedName>
</protein>
<dbReference type="SUPFAM" id="SSF54106">
    <property type="entry name" value="LysM domain"/>
    <property type="match status" value="1"/>
</dbReference>
<dbReference type="PANTHER" id="PTHR21666">
    <property type="entry name" value="PEPTIDASE-RELATED"/>
    <property type="match status" value="1"/>
</dbReference>
<dbReference type="InterPro" id="IPR011055">
    <property type="entry name" value="Dup_hybrid_motif"/>
</dbReference>
<dbReference type="PANTHER" id="PTHR21666:SF270">
    <property type="entry name" value="MUREIN HYDROLASE ACTIVATOR ENVC"/>
    <property type="match status" value="1"/>
</dbReference>
<dbReference type="Pfam" id="PF01551">
    <property type="entry name" value="Peptidase_M23"/>
    <property type="match status" value="1"/>
</dbReference>
<feature type="domain" description="LysM" evidence="2">
    <location>
        <begin position="67"/>
        <end position="111"/>
    </location>
</feature>
<dbReference type="CDD" id="cd12797">
    <property type="entry name" value="M23_peptidase"/>
    <property type="match status" value="1"/>
</dbReference>
<sequence>MSKPVANESHPKVTSVNAPSQRIMELLRWATLTVLVAMVCGCPHVNSGLPPPLRMPFLQESFPAEGTYHKVKAGETLDAIALKYRVDPQYLAEVNNIEPPDALKENMQIFIPKPAGPSNEKTEEPQSPEPPIQRRAGEMIWPVQGKVVSAFGVSEGVQRNGIAIEVSPGAPVLAVKEGTVGHVGAIPGYGNVVLIEHANRLVTVYAHLNETRVHQGDKVTQGAVIGIMGNPGRKEKPCLYFEVRSKSKPRNPLFFLDKTPQKGLT</sequence>
<dbReference type="CDD" id="cd00118">
    <property type="entry name" value="LysM"/>
    <property type="match status" value="1"/>
</dbReference>
<dbReference type="InterPro" id="IPR036779">
    <property type="entry name" value="LysM_dom_sf"/>
</dbReference>
<reference evidence="3" key="1">
    <citation type="journal article" date="2020" name="mSystems">
        <title>Genome- and Community-Level Interaction Insights into Carbon Utilization and Element Cycling Functions of Hydrothermarchaeota in Hydrothermal Sediment.</title>
        <authorList>
            <person name="Zhou Z."/>
            <person name="Liu Y."/>
            <person name="Xu W."/>
            <person name="Pan J."/>
            <person name="Luo Z.H."/>
            <person name="Li M."/>
        </authorList>
    </citation>
    <scope>NUCLEOTIDE SEQUENCE [LARGE SCALE GENOMIC DNA]</scope>
    <source>
        <strain evidence="3">SpSt-769</strain>
    </source>
</reference>
<dbReference type="InterPro" id="IPR016047">
    <property type="entry name" value="M23ase_b-sheet_dom"/>
</dbReference>
<dbReference type="Gene3D" id="2.70.70.10">
    <property type="entry name" value="Glucose Permease (Domain IIA)"/>
    <property type="match status" value="1"/>
</dbReference>
<organism evidence="3">
    <name type="scientific">Desulfomonile tiedjei</name>
    <dbReference type="NCBI Taxonomy" id="2358"/>
    <lineage>
        <taxon>Bacteria</taxon>
        <taxon>Pseudomonadati</taxon>
        <taxon>Thermodesulfobacteriota</taxon>
        <taxon>Desulfomonilia</taxon>
        <taxon>Desulfomonilales</taxon>
        <taxon>Desulfomonilaceae</taxon>
        <taxon>Desulfomonile</taxon>
    </lineage>
</organism>
<comment type="caution">
    <text evidence="3">The sequence shown here is derived from an EMBL/GenBank/DDBJ whole genome shotgun (WGS) entry which is preliminary data.</text>
</comment>
<proteinExistence type="predicted"/>
<accession>A0A7C4EVJ9</accession>
<evidence type="ECO:0000313" key="3">
    <source>
        <dbReference type="EMBL" id="HGH60256.1"/>
    </source>
</evidence>
<dbReference type="SMART" id="SM00257">
    <property type="entry name" value="LysM"/>
    <property type="match status" value="1"/>
</dbReference>
<dbReference type="SUPFAM" id="SSF51261">
    <property type="entry name" value="Duplicated hybrid motif"/>
    <property type="match status" value="1"/>
</dbReference>
<dbReference type="PROSITE" id="PS51782">
    <property type="entry name" value="LYSM"/>
    <property type="match status" value="1"/>
</dbReference>